<dbReference type="GO" id="GO:0015074">
    <property type="term" value="P:DNA integration"/>
    <property type="evidence" value="ECO:0007669"/>
    <property type="project" value="InterPro"/>
</dbReference>
<accession>A0A7W8QJK3</accession>
<organism evidence="3 4">
    <name type="scientific">Nocardiopsis composta</name>
    <dbReference type="NCBI Taxonomy" id="157465"/>
    <lineage>
        <taxon>Bacteria</taxon>
        <taxon>Bacillati</taxon>
        <taxon>Actinomycetota</taxon>
        <taxon>Actinomycetes</taxon>
        <taxon>Streptosporangiales</taxon>
        <taxon>Nocardiopsidaceae</taxon>
        <taxon>Nocardiopsis</taxon>
    </lineage>
</organism>
<evidence type="ECO:0000313" key="3">
    <source>
        <dbReference type="EMBL" id="MBB5430968.1"/>
    </source>
</evidence>
<dbReference type="EMBL" id="JACHDB010000001">
    <property type="protein sequence ID" value="MBB5430968.1"/>
    <property type="molecule type" value="Genomic_DNA"/>
</dbReference>
<name>A0A7W8QJK3_9ACTN</name>
<dbReference type="PROSITE" id="PS51898">
    <property type="entry name" value="TYR_RECOMBINASE"/>
    <property type="match status" value="1"/>
</dbReference>
<dbReference type="SUPFAM" id="SSF56349">
    <property type="entry name" value="DNA breaking-rejoining enzymes"/>
    <property type="match status" value="1"/>
</dbReference>
<evidence type="ECO:0000256" key="1">
    <source>
        <dbReference type="ARBA" id="ARBA00023172"/>
    </source>
</evidence>
<dbReference type="Gene3D" id="1.10.443.10">
    <property type="entry name" value="Intergrase catalytic core"/>
    <property type="match status" value="1"/>
</dbReference>
<feature type="domain" description="Tyr recombinase" evidence="2">
    <location>
        <begin position="1"/>
        <end position="196"/>
    </location>
</feature>
<dbReference type="RefSeq" id="WP_184389318.1">
    <property type="nucleotide sequence ID" value="NZ_BAAAJD010000204.1"/>
</dbReference>
<gene>
    <name evidence="3" type="ORF">HDA36_001052</name>
</gene>
<dbReference type="Proteomes" id="UP000572635">
    <property type="component" value="Unassembled WGS sequence"/>
</dbReference>
<dbReference type="Pfam" id="PF00589">
    <property type="entry name" value="Phage_integrase"/>
    <property type="match status" value="1"/>
</dbReference>
<dbReference type="PANTHER" id="PTHR30349">
    <property type="entry name" value="PHAGE INTEGRASE-RELATED"/>
    <property type="match status" value="1"/>
</dbReference>
<dbReference type="GO" id="GO:0006310">
    <property type="term" value="P:DNA recombination"/>
    <property type="evidence" value="ECO:0007669"/>
    <property type="project" value="UniProtKB-KW"/>
</dbReference>
<dbReference type="GO" id="GO:0003677">
    <property type="term" value="F:DNA binding"/>
    <property type="evidence" value="ECO:0007669"/>
    <property type="project" value="InterPro"/>
</dbReference>
<keyword evidence="1" id="KW-0233">DNA recombination</keyword>
<dbReference type="InterPro" id="IPR011010">
    <property type="entry name" value="DNA_brk_join_enz"/>
</dbReference>
<comment type="caution">
    <text evidence="3">The sequence shown here is derived from an EMBL/GenBank/DDBJ whole genome shotgun (WGS) entry which is preliminary data.</text>
</comment>
<reference evidence="3 4" key="1">
    <citation type="submission" date="2020-08" db="EMBL/GenBank/DDBJ databases">
        <title>Sequencing the genomes of 1000 actinobacteria strains.</title>
        <authorList>
            <person name="Klenk H.-P."/>
        </authorList>
    </citation>
    <scope>NUCLEOTIDE SEQUENCE [LARGE SCALE GENOMIC DNA]</scope>
    <source>
        <strain evidence="3 4">DSM 44551</strain>
    </source>
</reference>
<evidence type="ECO:0000259" key="2">
    <source>
        <dbReference type="PROSITE" id="PS51898"/>
    </source>
</evidence>
<sequence length="206" mass="23334">MSKSMSLKEAVAVVKAAEGTRWYAYLVLSVATGIRTEEIRRLGWDRIGIDGEVAVMDVWTSVREDGETKTRWSRRSLELPRIAVRALRAHRAMQARWRLAAGEAWQEHGLVFSSQVGTELDRHNVLRGLRRVMGSAGLDAREWTARELRHTFVSLLSDHGVGIEEISLLVGHDGTDTTERVYRRQLRPVRCSAAEAMEEILKEART</sequence>
<dbReference type="InterPro" id="IPR050090">
    <property type="entry name" value="Tyrosine_recombinase_XerCD"/>
</dbReference>
<keyword evidence="4" id="KW-1185">Reference proteome</keyword>
<proteinExistence type="predicted"/>
<dbReference type="InterPro" id="IPR013762">
    <property type="entry name" value="Integrase-like_cat_sf"/>
</dbReference>
<dbReference type="InterPro" id="IPR002104">
    <property type="entry name" value="Integrase_catalytic"/>
</dbReference>
<dbReference type="AlphaFoldDB" id="A0A7W8QJK3"/>
<protein>
    <submittedName>
        <fullName evidence="3">Integrase</fullName>
    </submittedName>
</protein>
<evidence type="ECO:0000313" key="4">
    <source>
        <dbReference type="Proteomes" id="UP000572635"/>
    </source>
</evidence>